<organism evidence="1 2">
    <name type="scientific">bacterium (Candidatus Blackallbacteria) CG17_big_fil_post_rev_8_21_14_2_50_48_46</name>
    <dbReference type="NCBI Taxonomy" id="2014261"/>
    <lineage>
        <taxon>Bacteria</taxon>
        <taxon>Candidatus Blackallbacteria</taxon>
    </lineage>
</organism>
<comment type="caution">
    <text evidence="1">The sequence shown here is derived from an EMBL/GenBank/DDBJ whole genome shotgun (WGS) entry which is preliminary data.</text>
</comment>
<protein>
    <submittedName>
        <fullName evidence="1">Uncharacterized protein</fullName>
    </submittedName>
</protein>
<dbReference type="EMBL" id="PFFQ01000021">
    <property type="protein sequence ID" value="PIW17722.1"/>
    <property type="molecule type" value="Genomic_DNA"/>
</dbReference>
<sequence>MEHDTRQKLVLELRGYRPALFKRMQPGDDFLLVLQPGHLGFPYLSSLAWQPRKGATVQLWPRQKLKSAPAGAVREKEEK</sequence>
<dbReference type="Proteomes" id="UP000231019">
    <property type="component" value="Unassembled WGS sequence"/>
</dbReference>
<name>A0A2M7G6W6_9BACT</name>
<evidence type="ECO:0000313" key="1">
    <source>
        <dbReference type="EMBL" id="PIW17722.1"/>
    </source>
</evidence>
<proteinExistence type="predicted"/>
<evidence type="ECO:0000313" key="2">
    <source>
        <dbReference type="Proteomes" id="UP000231019"/>
    </source>
</evidence>
<accession>A0A2M7G6W6</accession>
<gene>
    <name evidence="1" type="ORF">COW36_07690</name>
</gene>
<dbReference type="AlphaFoldDB" id="A0A2M7G6W6"/>
<reference evidence="1 2" key="1">
    <citation type="submission" date="2017-09" db="EMBL/GenBank/DDBJ databases">
        <title>Depth-based differentiation of microbial function through sediment-hosted aquifers and enrichment of novel symbionts in the deep terrestrial subsurface.</title>
        <authorList>
            <person name="Probst A.J."/>
            <person name="Ladd B."/>
            <person name="Jarett J.K."/>
            <person name="Geller-Mcgrath D.E."/>
            <person name="Sieber C.M."/>
            <person name="Emerson J.B."/>
            <person name="Anantharaman K."/>
            <person name="Thomas B.C."/>
            <person name="Malmstrom R."/>
            <person name="Stieglmeier M."/>
            <person name="Klingl A."/>
            <person name="Woyke T."/>
            <person name="Ryan C.M."/>
            <person name="Banfield J.F."/>
        </authorList>
    </citation>
    <scope>NUCLEOTIDE SEQUENCE [LARGE SCALE GENOMIC DNA]</scope>
    <source>
        <strain evidence="1">CG17_big_fil_post_rev_8_21_14_2_50_48_46</strain>
    </source>
</reference>